<dbReference type="Gene3D" id="3.30.70.100">
    <property type="match status" value="1"/>
</dbReference>
<feature type="transmembrane region" description="Helical" evidence="7">
    <location>
        <begin position="39"/>
        <end position="62"/>
    </location>
</feature>
<feature type="transmembrane region" description="Helical" evidence="7">
    <location>
        <begin position="82"/>
        <end position="100"/>
    </location>
</feature>
<dbReference type="InterPro" id="IPR045275">
    <property type="entry name" value="MscS_archaea/bacteria_type"/>
</dbReference>
<evidence type="ECO:0000259" key="8">
    <source>
        <dbReference type="Pfam" id="PF00924"/>
    </source>
</evidence>
<dbReference type="InterPro" id="IPR006686">
    <property type="entry name" value="MscS_channel_CS"/>
</dbReference>
<evidence type="ECO:0000259" key="10">
    <source>
        <dbReference type="Pfam" id="PF21088"/>
    </source>
</evidence>
<dbReference type="PATRIC" id="fig|1125702.3.peg.2454"/>
<evidence type="ECO:0000256" key="6">
    <source>
        <dbReference type="ARBA" id="ARBA00023136"/>
    </source>
</evidence>
<evidence type="ECO:0000313" key="11">
    <source>
        <dbReference type="EMBL" id="EPF45747.1"/>
    </source>
</evidence>
<evidence type="ECO:0000313" key="12">
    <source>
        <dbReference type="Proteomes" id="UP000014605"/>
    </source>
</evidence>
<dbReference type="InterPro" id="IPR049278">
    <property type="entry name" value="MS_channel_C"/>
</dbReference>
<proteinExistence type="inferred from homology"/>
<evidence type="ECO:0000256" key="2">
    <source>
        <dbReference type="ARBA" id="ARBA00008017"/>
    </source>
</evidence>
<sequence>MMSVVFIFFYNYVKLSPMNSLSTFIDSFKNNEIISAKIFGIIQFVFILSVISLFFKILNSIVKKITVKKCSLQIQHIIDKGIRYAGFAVMVLTAFHRLGIDIRALLGAAGIAGVAIGFAAQTSISNIISGLFVITERAFRINDVIEVEGTIGTVQSINLLSVILKTFDSQYVRIPNETIIKANLINYSQFPYRRVKTELGVAYGTDLRKLEQILVSVAKNNAFIIDDPAPSILWTSFSTSSIDLTLMAWTKIEDFVNLRNSLFVEIDERLKQENIEIPFQQLDIHIKGNQTITVPECEQSNSQRQSIEVVNASCE</sequence>
<dbReference type="Pfam" id="PF21082">
    <property type="entry name" value="MS_channel_3rd"/>
    <property type="match status" value="1"/>
</dbReference>
<comment type="subcellular location">
    <subcellularLocation>
        <location evidence="1">Cell membrane</location>
        <topology evidence="1">Multi-pass membrane protein</topology>
    </subcellularLocation>
</comment>
<dbReference type="Pfam" id="PF21088">
    <property type="entry name" value="MS_channel_1st"/>
    <property type="match status" value="1"/>
</dbReference>
<dbReference type="PROSITE" id="PS01246">
    <property type="entry name" value="UPF0003"/>
    <property type="match status" value="1"/>
</dbReference>
<comment type="similarity">
    <text evidence="2">Belongs to the MscS (TC 1.A.23) family.</text>
</comment>
<dbReference type="EMBL" id="ATFC01000013">
    <property type="protein sequence ID" value="EPF45747.1"/>
    <property type="molecule type" value="Genomic_DNA"/>
</dbReference>
<dbReference type="RefSeq" id="WP_016519564.1">
    <property type="nucleotide sequence ID" value="NZ_KE332514.1"/>
</dbReference>
<dbReference type="GO" id="GO:0005886">
    <property type="term" value="C:plasma membrane"/>
    <property type="evidence" value="ECO:0007669"/>
    <property type="project" value="UniProtKB-SubCell"/>
</dbReference>
<gene>
    <name evidence="11" type="ORF">HMPREF1222_02373</name>
</gene>
<dbReference type="InterPro" id="IPR006685">
    <property type="entry name" value="MscS_channel_2nd"/>
</dbReference>
<evidence type="ECO:0000259" key="9">
    <source>
        <dbReference type="Pfam" id="PF21082"/>
    </source>
</evidence>
<evidence type="ECO:0000256" key="4">
    <source>
        <dbReference type="ARBA" id="ARBA00022692"/>
    </source>
</evidence>
<evidence type="ECO:0008006" key="13">
    <source>
        <dbReference type="Google" id="ProtNLM"/>
    </source>
</evidence>
<dbReference type="HOGENOM" id="CLU_037945_1_0_12"/>
<dbReference type="SUPFAM" id="SSF50182">
    <property type="entry name" value="Sm-like ribonucleoproteins"/>
    <property type="match status" value="1"/>
</dbReference>
<comment type="caution">
    <text evidence="11">The sequence shown here is derived from an EMBL/GenBank/DDBJ whole genome shotgun (WGS) entry which is preliminary data.</text>
</comment>
<dbReference type="GO" id="GO:0008381">
    <property type="term" value="F:mechanosensitive monoatomic ion channel activity"/>
    <property type="evidence" value="ECO:0007669"/>
    <property type="project" value="InterPro"/>
</dbReference>
<keyword evidence="3" id="KW-1003">Cell membrane</keyword>
<dbReference type="Gene3D" id="2.30.30.60">
    <property type="match status" value="1"/>
</dbReference>
<dbReference type="Pfam" id="PF00924">
    <property type="entry name" value="MS_channel_2nd"/>
    <property type="match status" value="1"/>
</dbReference>
<dbReference type="InterPro" id="IPR023408">
    <property type="entry name" value="MscS_beta-dom_sf"/>
</dbReference>
<evidence type="ECO:0000256" key="3">
    <source>
        <dbReference type="ARBA" id="ARBA00022475"/>
    </source>
</evidence>
<protein>
    <recommendedName>
        <fullName evidence="13">Small-conductance mechanosensitive channel</fullName>
    </recommendedName>
</protein>
<keyword evidence="4 7" id="KW-0812">Transmembrane</keyword>
<reference evidence="11 12" key="1">
    <citation type="submission" date="2013-04" db="EMBL/GenBank/DDBJ databases">
        <title>The Genome Sequence of Treponema vincentii F0403.</title>
        <authorList>
            <consortium name="The Broad Institute Genomics Platform"/>
            <person name="Earl A."/>
            <person name="Ward D."/>
            <person name="Feldgarden M."/>
            <person name="Gevers D."/>
            <person name="Leonetti C."/>
            <person name="Izard J."/>
            <person name="Walker B."/>
            <person name="Young S."/>
            <person name="Zeng Q."/>
            <person name="Gargeya S."/>
            <person name="Fitzgerald M."/>
            <person name="Haas B."/>
            <person name="Abouelleil A."/>
            <person name="Allen A.W."/>
            <person name="Alvarado L."/>
            <person name="Arachchi H.M."/>
            <person name="Berlin A.M."/>
            <person name="Chapman S.B."/>
            <person name="Gainer-Dewar J."/>
            <person name="Goldberg J."/>
            <person name="Griggs A."/>
            <person name="Gujja S."/>
            <person name="Hansen M."/>
            <person name="Howarth C."/>
            <person name="Imamovic A."/>
            <person name="Ireland A."/>
            <person name="Larimer J."/>
            <person name="McCowan C."/>
            <person name="Murphy C."/>
            <person name="Pearson M."/>
            <person name="Poon T.W."/>
            <person name="Priest M."/>
            <person name="Roberts A."/>
            <person name="Saif S."/>
            <person name="Shea T."/>
            <person name="Sisk P."/>
            <person name="Sykes S."/>
            <person name="Wortman J."/>
            <person name="Nusbaum C."/>
            <person name="Birren B."/>
        </authorList>
    </citation>
    <scope>NUCLEOTIDE SEQUENCE [LARGE SCALE GENOMIC DNA]</scope>
    <source>
        <strain evidence="11 12">F0403</strain>
    </source>
</reference>
<dbReference type="SUPFAM" id="SSF82861">
    <property type="entry name" value="Mechanosensitive channel protein MscS (YggB), transmembrane region"/>
    <property type="match status" value="1"/>
</dbReference>
<dbReference type="PANTHER" id="PTHR30221">
    <property type="entry name" value="SMALL-CONDUCTANCE MECHANOSENSITIVE CHANNEL"/>
    <property type="match status" value="1"/>
</dbReference>
<feature type="domain" description="Mechanosensitive ion channel transmembrane helices 2/3" evidence="10">
    <location>
        <begin position="81"/>
        <end position="121"/>
    </location>
</feature>
<feature type="transmembrane region" description="Helical" evidence="7">
    <location>
        <begin position="106"/>
        <end position="134"/>
    </location>
</feature>
<dbReference type="Gene3D" id="1.10.287.1260">
    <property type="match status" value="1"/>
</dbReference>
<organism evidence="11 12">
    <name type="scientific">Treponema vincentii F0403</name>
    <dbReference type="NCBI Taxonomy" id="1125702"/>
    <lineage>
        <taxon>Bacteria</taxon>
        <taxon>Pseudomonadati</taxon>
        <taxon>Spirochaetota</taxon>
        <taxon>Spirochaetia</taxon>
        <taxon>Spirochaetales</taxon>
        <taxon>Treponemataceae</taxon>
        <taxon>Treponema</taxon>
    </lineage>
</organism>
<dbReference type="Proteomes" id="UP000014605">
    <property type="component" value="Unassembled WGS sequence"/>
</dbReference>
<evidence type="ECO:0000256" key="1">
    <source>
        <dbReference type="ARBA" id="ARBA00004651"/>
    </source>
</evidence>
<dbReference type="AlphaFoldDB" id="S3LN18"/>
<keyword evidence="5 7" id="KW-1133">Transmembrane helix</keyword>
<accession>S3LN18</accession>
<dbReference type="SUPFAM" id="SSF82689">
    <property type="entry name" value="Mechanosensitive channel protein MscS (YggB), C-terminal domain"/>
    <property type="match status" value="1"/>
</dbReference>
<dbReference type="InterPro" id="IPR011014">
    <property type="entry name" value="MscS_channel_TM-2"/>
</dbReference>
<evidence type="ECO:0000256" key="7">
    <source>
        <dbReference type="SAM" id="Phobius"/>
    </source>
</evidence>
<evidence type="ECO:0000256" key="5">
    <source>
        <dbReference type="ARBA" id="ARBA00022989"/>
    </source>
</evidence>
<feature type="domain" description="Mechanosensitive ion channel MscS" evidence="8">
    <location>
        <begin position="122"/>
        <end position="188"/>
    </location>
</feature>
<dbReference type="InterPro" id="IPR010920">
    <property type="entry name" value="LSM_dom_sf"/>
</dbReference>
<dbReference type="PANTHER" id="PTHR30221:SF1">
    <property type="entry name" value="SMALL-CONDUCTANCE MECHANOSENSITIVE CHANNEL"/>
    <property type="match status" value="1"/>
</dbReference>
<dbReference type="InterPro" id="IPR049142">
    <property type="entry name" value="MS_channel_1st"/>
</dbReference>
<dbReference type="InterPro" id="IPR011066">
    <property type="entry name" value="MscS_channel_C_sf"/>
</dbReference>
<dbReference type="GeneID" id="301462471"/>
<name>S3LN18_9SPIR</name>
<keyword evidence="12" id="KW-1185">Reference proteome</keyword>
<feature type="domain" description="Mechanosensitive ion channel MscS C-terminal" evidence="9">
    <location>
        <begin position="195"/>
        <end position="277"/>
    </location>
</feature>
<keyword evidence="6 7" id="KW-0472">Membrane</keyword>